<keyword evidence="3 6" id="KW-1133">Transmembrane helix</keyword>
<feature type="transmembrane region" description="Helical" evidence="6">
    <location>
        <begin position="65"/>
        <end position="87"/>
    </location>
</feature>
<proteinExistence type="predicted"/>
<reference evidence="7 8" key="1">
    <citation type="submission" date="2023-12" db="EMBL/GenBank/DDBJ databases">
        <title>Stenotrophomonas guangdongensis sp. nov., isolated from wilted pepper plants (Capsicum annuum).</title>
        <authorList>
            <person name="Qiu M."/>
            <person name="Li Y."/>
            <person name="Liu Q."/>
            <person name="Zhang X."/>
            <person name="Huang Y."/>
            <person name="Guo R."/>
            <person name="Hu M."/>
            <person name="Zhou J."/>
            <person name="Zhou X."/>
        </authorList>
    </citation>
    <scope>NUCLEOTIDE SEQUENCE [LARGE SCALE GENOMIC DNA]</scope>
    <source>
        <strain evidence="7 8">MH1</strain>
    </source>
</reference>
<comment type="subcellular location">
    <subcellularLocation>
        <location evidence="1">Membrane</location>
        <topology evidence="1">Multi-pass membrane protein</topology>
    </subcellularLocation>
</comment>
<keyword evidence="4 6" id="KW-0472">Membrane</keyword>
<feature type="region of interest" description="Disordered" evidence="5">
    <location>
        <begin position="174"/>
        <end position="237"/>
    </location>
</feature>
<evidence type="ECO:0000256" key="4">
    <source>
        <dbReference type="ARBA" id="ARBA00023136"/>
    </source>
</evidence>
<dbReference type="Proteomes" id="UP001301653">
    <property type="component" value="Unassembled WGS sequence"/>
</dbReference>
<organism evidence="7 8">
    <name type="scientific">Stenotrophomonas capsici</name>
    <dbReference type="NCBI Taxonomy" id="3110230"/>
    <lineage>
        <taxon>Bacteria</taxon>
        <taxon>Pseudomonadati</taxon>
        <taxon>Pseudomonadota</taxon>
        <taxon>Gammaproteobacteria</taxon>
        <taxon>Lysobacterales</taxon>
        <taxon>Lysobacteraceae</taxon>
        <taxon>Stenotrophomonas</taxon>
    </lineage>
</organism>
<evidence type="ECO:0000313" key="7">
    <source>
        <dbReference type="EMBL" id="MEA5666845.1"/>
    </source>
</evidence>
<keyword evidence="8" id="KW-1185">Reference proteome</keyword>
<gene>
    <name evidence="7" type="ORF">VA603_04770</name>
</gene>
<evidence type="ECO:0000256" key="5">
    <source>
        <dbReference type="SAM" id="MobiDB-lite"/>
    </source>
</evidence>
<evidence type="ECO:0000256" key="3">
    <source>
        <dbReference type="ARBA" id="ARBA00022989"/>
    </source>
</evidence>
<dbReference type="RefSeq" id="WP_323438091.1">
    <property type="nucleotide sequence ID" value="NZ_JAYFUH010000062.1"/>
</dbReference>
<evidence type="ECO:0000313" key="8">
    <source>
        <dbReference type="Proteomes" id="UP001301653"/>
    </source>
</evidence>
<evidence type="ECO:0000256" key="1">
    <source>
        <dbReference type="ARBA" id="ARBA00004141"/>
    </source>
</evidence>
<feature type="transmembrane region" description="Helical" evidence="6">
    <location>
        <begin position="99"/>
        <end position="122"/>
    </location>
</feature>
<evidence type="ECO:0000256" key="2">
    <source>
        <dbReference type="ARBA" id="ARBA00022692"/>
    </source>
</evidence>
<dbReference type="PANTHER" id="PTHR36926:SF1">
    <property type="entry name" value="COLICIN V PRODUCTION PROTEIN"/>
    <property type="match status" value="1"/>
</dbReference>
<dbReference type="PANTHER" id="PTHR36926">
    <property type="entry name" value="COLICIN V PRODUCTION PROTEIN"/>
    <property type="match status" value="1"/>
</dbReference>
<accession>A0ABU5V2T6</accession>
<dbReference type="InterPro" id="IPR052719">
    <property type="entry name" value="CvpA-like"/>
</dbReference>
<dbReference type="InterPro" id="IPR003825">
    <property type="entry name" value="Colicin-V_CvpA"/>
</dbReference>
<sequence length="237" mass="24446">MIDLILLAVIALSALIGLMRGLLATVLGVVSWVVSGWAAFHFGEQVARALSGGSQPTAGEYAGGYVLAFVGALLALMLLGMALRGLVDSTILLKWPDRLLGFGLGVVRGVLLAVLVVLVLGFTSMPGKPEWQQSVLLPPLQPMVGWLRGKLPQPPDLTELPHDVLMDLGKSVLAGDNARPNETDAGSGQPPAGQPGAGGSVDPAGALPSNIDPAQVRPGHPDSTRDGAQGQARPPSR</sequence>
<name>A0ABU5V2T6_9GAMM</name>
<evidence type="ECO:0000256" key="6">
    <source>
        <dbReference type="SAM" id="Phobius"/>
    </source>
</evidence>
<comment type="caution">
    <text evidence="7">The sequence shown here is derived from an EMBL/GenBank/DDBJ whole genome shotgun (WGS) entry which is preliminary data.</text>
</comment>
<dbReference type="Pfam" id="PF02674">
    <property type="entry name" value="Colicin_V"/>
    <property type="match status" value="1"/>
</dbReference>
<protein>
    <submittedName>
        <fullName evidence="7">CvpA family protein</fullName>
    </submittedName>
</protein>
<dbReference type="EMBL" id="JAYFUH010000062">
    <property type="protein sequence ID" value="MEA5666845.1"/>
    <property type="molecule type" value="Genomic_DNA"/>
</dbReference>
<keyword evidence="2 6" id="KW-0812">Transmembrane</keyword>